<accession>A0AAV6TTF5</accession>
<keyword evidence="2" id="KW-1185">Reference proteome</keyword>
<sequence>MFHKHPGLLKDIYKGAIERVALYGVGAWGHRTKLKGFCDRLRQVQRICGLVLLDPTAQCPQMQPKYSWDYAPGLCGQGGMV</sequence>
<dbReference type="EMBL" id="JAFNEN010001164">
    <property type="protein sequence ID" value="KAG8174721.1"/>
    <property type="molecule type" value="Genomic_DNA"/>
</dbReference>
<protein>
    <submittedName>
        <fullName evidence="1">Uncharacterized protein</fullName>
    </submittedName>
</protein>
<name>A0AAV6TTF5_9ARAC</name>
<evidence type="ECO:0000313" key="1">
    <source>
        <dbReference type="EMBL" id="KAG8174721.1"/>
    </source>
</evidence>
<proteinExistence type="predicted"/>
<evidence type="ECO:0000313" key="2">
    <source>
        <dbReference type="Proteomes" id="UP000827092"/>
    </source>
</evidence>
<gene>
    <name evidence="1" type="ORF">JTE90_025064</name>
</gene>
<reference evidence="1 2" key="1">
    <citation type="journal article" date="2022" name="Nat. Ecol. Evol.">
        <title>A masculinizing supergene underlies an exaggerated male reproductive morph in a spider.</title>
        <authorList>
            <person name="Hendrickx F."/>
            <person name="De Corte Z."/>
            <person name="Sonet G."/>
            <person name="Van Belleghem S.M."/>
            <person name="Kostlbacher S."/>
            <person name="Vangestel C."/>
        </authorList>
    </citation>
    <scope>NUCLEOTIDE SEQUENCE [LARGE SCALE GENOMIC DNA]</scope>
    <source>
        <strain evidence="1">W744_W776</strain>
    </source>
</reference>
<comment type="caution">
    <text evidence="1">The sequence shown here is derived from an EMBL/GenBank/DDBJ whole genome shotgun (WGS) entry which is preliminary data.</text>
</comment>
<organism evidence="1 2">
    <name type="scientific">Oedothorax gibbosus</name>
    <dbReference type="NCBI Taxonomy" id="931172"/>
    <lineage>
        <taxon>Eukaryota</taxon>
        <taxon>Metazoa</taxon>
        <taxon>Ecdysozoa</taxon>
        <taxon>Arthropoda</taxon>
        <taxon>Chelicerata</taxon>
        <taxon>Arachnida</taxon>
        <taxon>Araneae</taxon>
        <taxon>Araneomorphae</taxon>
        <taxon>Entelegynae</taxon>
        <taxon>Araneoidea</taxon>
        <taxon>Linyphiidae</taxon>
        <taxon>Erigoninae</taxon>
        <taxon>Oedothorax</taxon>
    </lineage>
</organism>
<dbReference type="AlphaFoldDB" id="A0AAV6TTF5"/>
<dbReference type="Proteomes" id="UP000827092">
    <property type="component" value="Unassembled WGS sequence"/>
</dbReference>